<dbReference type="Gene3D" id="3.40.50.720">
    <property type="entry name" value="NAD(P)-binding Rossmann-like Domain"/>
    <property type="match status" value="1"/>
</dbReference>
<evidence type="ECO:0000256" key="4">
    <source>
        <dbReference type="ARBA" id="ARBA00037908"/>
    </source>
</evidence>
<feature type="domain" description="Alcohol dehydrogenase-like N-terminal" evidence="10">
    <location>
        <begin position="31"/>
        <end position="130"/>
    </location>
</feature>
<dbReference type="Gene3D" id="3.90.180.10">
    <property type="entry name" value="Medium-chain alcohol dehydrogenases, catalytic domain"/>
    <property type="match status" value="1"/>
</dbReference>
<keyword evidence="2" id="KW-0560">Oxidoreductase</keyword>
<dbReference type="Pfam" id="PF08240">
    <property type="entry name" value="ADH_N"/>
    <property type="match status" value="1"/>
</dbReference>
<dbReference type="GO" id="GO:0016491">
    <property type="term" value="F:oxidoreductase activity"/>
    <property type="evidence" value="ECO:0007669"/>
    <property type="project" value="UniProtKB-KW"/>
</dbReference>
<comment type="catalytic activity">
    <reaction evidence="9">
        <text>2-deoxy-scyllo-inosamine + NADP(+) = 3-amino-2,3-dideoxy-scyllo-inosose + NADPH + H(+)</text>
        <dbReference type="Rhea" id="RHEA:33879"/>
        <dbReference type="ChEBI" id="CHEBI:15378"/>
        <dbReference type="ChEBI" id="CHEBI:57783"/>
        <dbReference type="ChEBI" id="CHEBI:58349"/>
        <dbReference type="ChEBI" id="CHEBI:65002"/>
        <dbReference type="ChEBI" id="CHEBI:65003"/>
        <dbReference type="EC" id="1.1.1.329"/>
    </reaction>
</comment>
<dbReference type="SUPFAM" id="SSF50129">
    <property type="entry name" value="GroES-like"/>
    <property type="match status" value="1"/>
</dbReference>
<evidence type="ECO:0000256" key="6">
    <source>
        <dbReference type="ARBA" id="ARBA00039102"/>
    </source>
</evidence>
<dbReference type="RefSeq" id="WP_152170688.1">
    <property type="nucleotide sequence ID" value="NZ_CP045096.1"/>
</dbReference>
<gene>
    <name evidence="11" type="ORF">F9278_27470</name>
</gene>
<dbReference type="Proteomes" id="UP000327294">
    <property type="component" value="Chromosome"/>
</dbReference>
<dbReference type="PANTHER" id="PTHR43401">
    <property type="entry name" value="L-THREONINE 3-DEHYDROGENASE"/>
    <property type="match status" value="1"/>
</dbReference>
<evidence type="ECO:0000256" key="3">
    <source>
        <dbReference type="ARBA" id="ARBA00037678"/>
    </source>
</evidence>
<evidence type="ECO:0000256" key="9">
    <source>
        <dbReference type="ARBA" id="ARBA00049085"/>
    </source>
</evidence>
<dbReference type="InterPro" id="IPR036291">
    <property type="entry name" value="NAD(P)-bd_dom_sf"/>
</dbReference>
<dbReference type="KEGG" id="sphv:F9278_27470"/>
<proteinExistence type="inferred from homology"/>
<evidence type="ECO:0000259" key="10">
    <source>
        <dbReference type="Pfam" id="PF08240"/>
    </source>
</evidence>
<comment type="cofactor">
    <cofactor evidence="1">
        <name>Zn(2+)</name>
        <dbReference type="ChEBI" id="CHEBI:29105"/>
    </cofactor>
</comment>
<dbReference type="SUPFAM" id="SSF51735">
    <property type="entry name" value="NAD(P)-binding Rossmann-fold domains"/>
    <property type="match status" value="1"/>
</dbReference>
<comment type="catalytic activity">
    <reaction evidence="8">
        <text>2-deoxy-scyllo-inosamine + NAD(+) = 3-amino-2,3-dideoxy-scyllo-inosose + NADH + H(+)</text>
        <dbReference type="Rhea" id="RHEA:33883"/>
        <dbReference type="ChEBI" id="CHEBI:15378"/>
        <dbReference type="ChEBI" id="CHEBI:57540"/>
        <dbReference type="ChEBI" id="CHEBI:57945"/>
        <dbReference type="ChEBI" id="CHEBI:65002"/>
        <dbReference type="ChEBI" id="CHEBI:65003"/>
        <dbReference type="EC" id="1.1.1.329"/>
    </reaction>
</comment>
<reference evidence="11 12" key="1">
    <citation type="submission" date="2019-10" db="EMBL/GenBank/DDBJ databases">
        <title>Streptomyces sp. strain GY16 isolated from leaves of Broussonetia papyrifera.</title>
        <authorList>
            <person name="Mo P."/>
        </authorList>
    </citation>
    <scope>NUCLEOTIDE SEQUENCE [LARGE SCALE GENOMIC DNA]</scope>
    <source>
        <strain evidence="11 12">GY16</strain>
    </source>
</reference>
<organism evidence="11 12">
    <name type="scientific">Streptomyces phaeolivaceus</name>
    <dbReference type="NCBI Taxonomy" id="2653200"/>
    <lineage>
        <taxon>Bacteria</taxon>
        <taxon>Bacillati</taxon>
        <taxon>Actinomycetota</taxon>
        <taxon>Actinomycetes</taxon>
        <taxon>Kitasatosporales</taxon>
        <taxon>Streptomycetaceae</taxon>
        <taxon>Streptomyces</taxon>
    </lineage>
</organism>
<evidence type="ECO:0000256" key="5">
    <source>
        <dbReference type="ARBA" id="ARBA00038004"/>
    </source>
</evidence>
<dbReference type="AlphaFoldDB" id="A0A5P8K7H3"/>
<comment type="similarity">
    <text evidence="5">Belongs to the zinc-containing alcohol dehydrogenase family. DOIA dehydrogenase subfamily.</text>
</comment>
<dbReference type="InterPro" id="IPR050129">
    <property type="entry name" value="Zn_alcohol_dh"/>
</dbReference>
<accession>A0A5P8K7H3</accession>
<dbReference type="InterPro" id="IPR011032">
    <property type="entry name" value="GroES-like_sf"/>
</dbReference>
<dbReference type="InterPro" id="IPR013154">
    <property type="entry name" value="ADH-like_N"/>
</dbReference>
<evidence type="ECO:0000256" key="8">
    <source>
        <dbReference type="ARBA" id="ARBA00048685"/>
    </source>
</evidence>
<keyword evidence="12" id="KW-1185">Reference proteome</keyword>
<evidence type="ECO:0000256" key="2">
    <source>
        <dbReference type="ARBA" id="ARBA00023002"/>
    </source>
</evidence>
<comment type="pathway">
    <text evidence="4">Metabolic intermediate biosynthesis; 2-deoxystreptamine biosynthesis; 2-deoxystreptamine from D-glucose 6-phosphate: step 3/4.</text>
</comment>
<protein>
    <recommendedName>
        <fullName evidence="7">2-deoxy-scyllo-inosamine dehydrogenase</fullName>
        <ecNumber evidence="6">1.1.1.329</ecNumber>
    </recommendedName>
</protein>
<dbReference type="EMBL" id="CP045096">
    <property type="protein sequence ID" value="QFQ99263.1"/>
    <property type="molecule type" value="Genomic_DNA"/>
</dbReference>
<sequence length="337" mass="36365">MGAAMTGPYAWAVENGVLSRLPAPVAMSSAPDTTLIETRFTGLCGSDVAKLNHPWQGQLPEPWYLGHEIVGVDTETGDWVAIDPLVSCRSCHYCDRGHVHLCPRLQRIGWDLPGGLAACVRAPRDSIVPLRHLHDPAHGVLADPMAVALHGVRCGLRVPVGRLGIIGGGVLAVCTAICAAEAGWDVHMLVREPSRSHQLRYVLDRHITLHSAELPACDAVVDAASGHSDAPIRQALKAVRDGGTVLVQNAYAPRVVLSVPLRDVFRRSITLRGSFSYCRADGHDDFRDAIDVIAKGGDWAALMTRDRFPLGELPQGLAALNNEARHRPFKVLLTSDT</sequence>
<dbReference type="PANTHER" id="PTHR43401:SF2">
    <property type="entry name" value="L-THREONINE 3-DEHYDROGENASE"/>
    <property type="match status" value="1"/>
</dbReference>
<comment type="function">
    <text evidence="3">Catalyzes the oxidation of 2-deoxy-scyllo-inosamine (DOIA) with NAD(+) or NADP(+), forming 3-amino-2,3-dideoxy-scyllo-inosose (amino-DOI).</text>
</comment>
<evidence type="ECO:0000313" key="11">
    <source>
        <dbReference type="EMBL" id="QFQ99263.1"/>
    </source>
</evidence>
<dbReference type="EC" id="1.1.1.329" evidence="6"/>
<evidence type="ECO:0000256" key="1">
    <source>
        <dbReference type="ARBA" id="ARBA00001947"/>
    </source>
</evidence>
<evidence type="ECO:0000313" key="12">
    <source>
        <dbReference type="Proteomes" id="UP000327294"/>
    </source>
</evidence>
<evidence type="ECO:0000256" key="7">
    <source>
        <dbReference type="ARBA" id="ARBA00039387"/>
    </source>
</evidence>
<name>A0A5P8K7H3_9ACTN</name>